<dbReference type="EMBL" id="HACM01003584">
    <property type="protein sequence ID" value="CRZ04026.1"/>
    <property type="molecule type" value="Transcribed_RNA"/>
</dbReference>
<proteinExistence type="predicted"/>
<reference evidence="1" key="1">
    <citation type="submission" date="2015-04" db="EMBL/GenBank/DDBJ databases">
        <title>The genome sequence of the plant pathogenic Rhizarian Plasmodiophora brassicae reveals insights in its biotrophic life cycle and the origin of chitin synthesis.</title>
        <authorList>
            <person name="Schwelm A."/>
            <person name="Fogelqvist J."/>
            <person name="Knaust A."/>
            <person name="Julke S."/>
            <person name="Lilja T."/>
            <person name="Dhandapani V."/>
            <person name="Bonilla-Rosso G."/>
            <person name="Karlsson M."/>
            <person name="Shevchenko A."/>
            <person name="Choi S.R."/>
            <person name="Kim H.G."/>
            <person name="Park J.Y."/>
            <person name="Lim Y.P."/>
            <person name="Ludwig-Muller J."/>
            <person name="Dixelius C."/>
        </authorList>
    </citation>
    <scope>NUCLEOTIDE SEQUENCE</scope>
    <source>
        <tissue evidence="1">Potato root galls</tissue>
    </source>
</reference>
<name>A0A0H5QRA9_9EUKA</name>
<sequence>MLAFSPSCAFICRSGREDTQAGEDGPSPLSYDIRWRYVWGDDRSAVPSWRAISRRPARHQRELVEFEEYRQRRATQYRLLESADPSSSRQLMISTPTLVQYSKSK</sequence>
<protein>
    <submittedName>
        <fullName evidence="1">Uncharacterized protein</fullName>
    </submittedName>
</protein>
<accession>A0A0H5QRA9</accession>
<organism evidence="1">
    <name type="scientific">Spongospora subterranea</name>
    <dbReference type="NCBI Taxonomy" id="70186"/>
    <lineage>
        <taxon>Eukaryota</taxon>
        <taxon>Sar</taxon>
        <taxon>Rhizaria</taxon>
        <taxon>Endomyxa</taxon>
        <taxon>Phytomyxea</taxon>
        <taxon>Plasmodiophorida</taxon>
        <taxon>Plasmodiophoridae</taxon>
        <taxon>Spongospora</taxon>
    </lineage>
</organism>
<dbReference type="AlphaFoldDB" id="A0A0H5QRA9"/>
<evidence type="ECO:0000313" key="1">
    <source>
        <dbReference type="EMBL" id="CRZ04026.1"/>
    </source>
</evidence>